<dbReference type="SUPFAM" id="SSF63999">
    <property type="entry name" value="Thiamin pyrophosphokinase, catalytic domain"/>
    <property type="match status" value="1"/>
</dbReference>
<name>A0A8K0UM55_9AGAR</name>
<dbReference type="GO" id="GO:0005524">
    <property type="term" value="F:ATP binding"/>
    <property type="evidence" value="ECO:0007669"/>
    <property type="project" value="UniProtKB-UniRule"/>
</dbReference>
<evidence type="ECO:0000256" key="7">
    <source>
        <dbReference type="PIRNR" id="PIRNR031057"/>
    </source>
</evidence>
<reference evidence="9" key="1">
    <citation type="journal article" date="2021" name="New Phytol.">
        <title>Evolutionary innovations through gain and loss of genes in the ectomycorrhizal Boletales.</title>
        <authorList>
            <person name="Wu G."/>
            <person name="Miyauchi S."/>
            <person name="Morin E."/>
            <person name="Kuo A."/>
            <person name="Drula E."/>
            <person name="Varga T."/>
            <person name="Kohler A."/>
            <person name="Feng B."/>
            <person name="Cao Y."/>
            <person name="Lipzen A."/>
            <person name="Daum C."/>
            <person name="Hundley H."/>
            <person name="Pangilinan J."/>
            <person name="Johnson J."/>
            <person name="Barry K."/>
            <person name="LaButti K."/>
            <person name="Ng V."/>
            <person name="Ahrendt S."/>
            <person name="Min B."/>
            <person name="Choi I.G."/>
            <person name="Park H."/>
            <person name="Plett J.M."/>
            <person name="Magnuson J."/>
            <person name="Spatafora J.W."/>
            <person name="Nagy L.G."/>
            <person name="Henrissat B."/>
            <person name="Grigoriev I.V."/>
            <person name="Yang Z.L."/>
            <person name="Xu J."/>
            <person name="Martin F.M."/>
        </authorList>
    </citation>
    <scope>NUCLEOTIDE SEQUENCE</scope>
    <source>
        <strain evidence="9">KKN 215</strain>
    </source>
</reference>
<dbReference type="SUPFAM" id="SSF63862">
    <property type="entry name" value="Thiamin pyrophosphokinase, substrate-binding domain"/>
    <property type="match status" value="1"/>
</dbReference>
<protein>
    <recommendedName>
        <fullName evidence="7">Thiamine pyrophosphokinase</fullName>
        <ecNumber evidence="7">2.7.6.2</ecNumber>
    </recommendedName>
</protein>
<keyword evidence="4 7" id="KW-0547">Nucleotide-binding</keyword>
<evidence type="ECO:0000313" key="10">
    <source>
        <dbReference type="Proteomes" id="UP000813824"/>
    </source>
</evidence>
<comment type="catalytic activity">
    <reaction evidence="7">
        <text>thiamine + ATP = thiamine diphosphate + AMP + H(+)</text>
        <dbReference type="Rhea" id="RHEA:11576"/>
        <dbReference type="ChEBI" id="CHEBI:15378"/>
        <dbReference type="ChEBI" id="CHEBI:18385"/>
        <dbReference type="ChEBI" id="CHEBI:30616"/>
        <dbReference type="ChEBI" id="CHEBI:58937"/>
        <dbReference type="ChEBI" id="CHEBI:456215"/>
    </reaction>
</comment>
<dbReference type="PANTHER" id="PTHR13622">
    <property type="entry name" value="THIAMIN PYROPHOSPHOKINASE"/>
    <property type="match status" value="1"/>
</dbReference>
<dbReference type="GO" id="GO:0030975">
    <property type="term" value="F:thiamine binding"/>
    <property type="evidence" value="ECO:0007669"/>
    <property type="project" value="UniProtKB-UniRule"/>
</dbReference>
<dbReference type="OrthoDB" id="25149at2759"/>
<dbReference type="InterPro" id="IPR016966">
    <property type="entry name" value="Thiamin_pyrophosphokinase_euk"/>
</dbReference>
<dbReference type="UniPathway" id="UPA00060">
    <property type="reaction ID" value="UER00597"/>
</dbReference>
<dbReference type="GO" id="GO:0009229">
    <property type="term" value="P:thiamine diphosphate biosynthetic process"/>
    <property type="evidence" value="ECO:0007669"/>
    <property type="project" value="UniProtKB-UniRule"/>
</dbReference>
<dbReference type="Pfam" id="PF04263">
    <property type="entry name" value="TPK_catalytic"/>
    <property type="match status" value="1"/>
</dbReference>
<evidence type="ECO:0000256" key="3">
    <source>
        <dbReference type="ARBA" id="ARBA00022679"/>
    </source>
</evidence>
<dbReference type="EC" id="2.7.6.2" evidence="7"/>
<evidence type="ECO:0000256" key="6">
    <source>
        <dbReference type="ARBA" id="ARBA00022840"/>
    </source>
</evidence>
<keyword evidence="5 7" id="KW-0418">Kinase</keyword>
<evidence type="ECO:0000256" key="4">
    <source>
        <dbReference type="ARBA" id="ARBA00022741"/>
    </source>
</evidence>
<dbReference type="FunFam" id="2.60.120.320:FF:000001">
    <property type="entry name" value="Thiamine pyrophosphokinase"/>
    <property type="match status" value="1"/>
</dbReference>
<dbReference type="InterPro" id="IPR007373">
    <property type="entry name" value="Thiamin_PyroPKinase_B1-bd"/>
</dbReference>
<gene>
    <name evidence="9" type="ORF">BXZ70DRAFT_205859</name>
</gene>
<comment type="caution">
    <text evidence="9">The sequence shown here is derived from an EMBL/GenBank/DDBJ whole genome shotgun (WGS) entry which is preliminary data.</text>
</comment>
<sequence>MSSYSWSLPFFSEGEPQRGQRRFALIILNQPFAFELFRRLWDSSEWHCCADGGANRLHDACMQQGGQDLRSRYLPNMIKGDLDSLRSDVREYYTSQGVLVVRDDDQNSTDLMKCIYELSAIEKQEGDNSYELIVLGGLSGRLDQTIHTLSLLYKQRKTGRRIYAVNDENVAWVLDKGEHLIDIDHTLFGQTCGLLPVGVDSSVLTTTGLRWNLTEHESGFEGMVSTSNHLVPEEPIVYIKTSRAIWWTMELRI</sequence>
<dbReference type="Gene3D" id="2.60.120.320">
    <property type="entry name" value="Thiamin pyrophosphokinase, thiamin-binding domain"/>
    <property type="match status" value="1"/>
</dbReference>
<comment type="pathway">
    <text evidence="1 7">Cofactor biosynthesis; thiamine diphosphate biosynthesis; thiamine diphosphate from thiamine: step 1/1.</text>
</comment>
<keyword evidence="10" id="KW-1185">Reference proteome</keyword>
<dbReference type="AlphaFoldDB" id="A0A8K0UM55"/>
<dbReference type="InterPro" id="IPR036371">
    <property type="entry name" value="TPK_B1-bd_sf"/>
</dbReference>
<dbReference type="PIRSF" id="PIRSF031057">
    <property type="entry name" value="Thiamin_pyrophosphokinase"/>
    <property type="match status" value="1"/>
</dbReference>
<proteinExistence type="inferred from homology"/>
<dbReference type="Pfam" id="PF04265">
    <property type="entry name" value="TPK_B1_binding"/>
    <property type="match status" value="1"/>
</dbReference>
<dbReference type="InterPro" id="IPR007371">
    <property type="entry name" value="TPK_catalytic"/>
</dbReference>
<keyword evidence="3 7" id="KW-0808">Transferase</keyword>
<dbReference type="EMBL" id="JAEVFJ010000017">
    <property type="protein sequence ID" value="KAH8100098.1"/>
    <property type="molecule type" value="Genomic_DNA"/>
</dbReference>
<dbReference type="Proteomes" id="UP000813824">
    <property type="component" value="Unassembled WGS sequence"/>
</dbReference>
<dbReference type="PANTHER" id="PTHR13622:SF8">
    <property type="entry name" value="THIAMIN PYROPHOSPHOKINASE 1"/>
    <property type="match status" value="1"/>
</dbReference>
<dbReference type="InterPro" id="IPR036759">
    <property type="entry name" value="TPK_catalytic_sf"/>
</dbReference>
<dbReference type="NCBIfam" id="TIGR01378">
    <property type="entry name" value="thi_PPkinase"/>
    <property type="match status" value="1"/>
</dbReference>
<evidence type="ECO:0000256" key="5">
    <source>
        <dbReference type="ARBA" id="ARBA00022777"/>
    </source>
</evidence>
<dbReference type="GO" id="GO:0006772">
    <property type="term" value="P:thiamine metabolic process"/>
    <property type="evidence" value="ECO:0007669"/>
    <property type="project" value="InterPro"/>
</dbReference>
<keyword evidence="6 7" id="KW-0067">ATP-binding</keyword>
<evidence type="ECO:0000256" key="2">
    <source>
        <dbReference type="ARBA" id="ARBA00006785"/>
    </source>
</evidence>
<evidence type="ECO:0000259" key="8">
    <source>
        <dbReference type="SMART" id="SM00983"/>
    </source>
</evidence>
<comment type="similarity">
    <text evidence="2 7">Belongs to the thiamine pyrophosphokinase family.</text>
</comment>
<dbReference type="CDD" id="cd07995">
    <property type="entry name" value="TPK"/>
    <property type="match status" value="1"/>
</dbReference>
<evidence type="ECO:0000313" key="9">
    <source>
        <dbReference type="EMBL" id="KAH8100098.1"/>
    </source>
</evidence>
<dbReference type="SMART" id="SM00983">
    <property type="entry name" value="TPK_B1_binding"/>
    <property type="match status" value="1"/>
</dbReference>
<dbReference type="GO" id="GO:0016301">
    <property type="term" value="F:kinase activity"/>
    <property type="evidence" value="ECO:0007669"/>
    <property type="project" value="UniProtKB-UniRule"/>
</dbReference>
<evidence type="ECO:0000256" key="1">
    <source>
        <dbReference type="ARBA" id="ARBA00005078"/>
    </source>
</evidence>
<accession>A0A8K0UM55</accession>
<dbReference type="GO" id="GO:0004788">
    <property type="term" value="F:thiamine diphosphokinase activity"/>
    <property type="evidence" value="ECO:0007669"/>
    <property type="project" value="UniProtKB-UniRule"/>
</dbReference>
<dbReference type="InterPro" id="IPR006282">
    <property type="entry name" value="Thi_PPkinase"/>
</dbReference>
<dbReference type="Gene3D" id="3.40.50.10240">
    <property type="entry name" value="Thiamin pyrophosphokinase, catalytic domain"/>
    <property type="match status" value="1"/>
</dbReference>
<organism evidence="9 10">
    <name type="scientific">Cristinia sonorae</name>
    <dbReference type="NCBI Taxonomy" id="1940300"/>
    <lineage>
        <taxon>Eukaryota</taxon>
        <taxon>Fungi</taxon>
        <taxon>Dikarya</taxon>
        <taxon>Basidiomycota</taxon>
        <taxon>Agaricomycotina</taxon>
        <taxon>Agaricomycetes</taxon>
        <taxon>Agaricomycetidae</taxon>
        <taxon>Agaricales</taxon>
        <taxon>Pleurotineae</taxon>
        <taxon>Stephanosporaceae</taxon>
        <taxon>Cristinia</taxon>
    </lineage>
</organism>
<feature type="domain" description="Thiamin pyrophosphokinase thiamin-binding" evidence="8">
    <location>
        <begin position="177"/>
        <end position="245"/>
    </location>
</feature>